<gene>
    <name evidence="2" type="ordered locus">Caka_2687</name>
</gene>
<dbReference type="SUPFAM" id="SSF53850">
    <property type="entry name" value="Periplasmic binding protein-like II"/>
    <property type="match status" value="1"/>
</dbReference>
<dbReference type="EMBL" id="CP001998">
    <property type="protein sequence ID" value="ADE55702.1"/>
    <property type="molecule type" value="Genomic_DNA"/>
</dbReference>
<keyword evidence="2" id="KW-0456">Lyase</keyword>
<dbReference type="AlphaFoldDB" id="D5EPW9"/>
<dbReference type="RefSeq" id="WP_013044424.1">
    <property type="nucleotide sequence ID" value="NC_014008.1"/>
</dbReference>
<evidence type="ECO:0000313" key="3">
    <source>
        <dbReference type="Proteomes" id="UP000000925"/>
    </source>
</evidence>
<dbReference type="Proteomes" id="UP000000925">
    <property type="component" value="Chromosome"/>
</dbReference>
<sequence length="368" mass="41129">MNTSRRTFLAQILAATTGISGSSCFANVSRGANSTYSLQLAGYTFPRFEALARGQIEIDGFDYRFAKGAIGDLNTDTLSGGQIYDITEIGLHPFMLAYANDDFRDYKLLPIHALRVFRHKSIFIRTDRGVQSPADLKGKRIATPGYSSTSLTWIRGILKDEYGIEPSDVEWVVSNKDSSSEAAGKVSAQENVYPDGLTVVDGPAGLDESDLLEQGQVDALFHAAVPRCFVQGHPKVRRLFDDSRAVEQAYYAKTGIFPIMHVVAMRKSLIERYPGLALKVCHAYSAAKQHAYRKMQSIGWGSDMLPWYSQEMETSQDVMGENFYSYGMNPKNRRALETLFRYSVEQGLAQRLLTVQELFAEETLNYVE</sequence>
<accession>D5EPW9</accession>
<dbReference type="InterPro" id="IPR006311">
    <property type="entry name" value="TAT_signal"/>
</dbReference>
<dbReference type="PROSITE" id="PS51318">
    <property type="entry name" value="TAT"/>
    <property type="match status" value="1"/>
</dbReference>
<dbReference type="Pfam" id="PF09084">
    <property type="entry name" value="NMT1"/>
    <property type="match status" value="1"/>
</dbReference>
<dbReference type="EC" id="4.1.1.55" evidence="2"/>
<dbReference type="STRING" id="583355.Caka_2687"/>
<reference evidence="2 3" key="1">
    <citation type="journal article" date="2010" name="Stand. Genomic Sci.">
        <title>Complete genome sequence of Coraliomargarita akajimensis type strain (04OKA010-24).</title>
        <authorList>
            <person name="Mavromatis K."/>
            <person name="Abt B."/>
            <person name="Brambilla E."/>
            <person name="Lapidus A."/>
            <person name="Copeland A."/>
            <person name="Deshpande S."/>
            <person name="Nolan M."/>
            <person name="Lucas S."/>
            <person name="Tice H."/>
            <person name="Cheng J.F."/>
            <person name="Han C."/>
            <person name="Detter J.C."/>
            <person name="Woyke T."/>
            <person name="Goodwin L."/>
            <person name="Pitluck S."/>
            <person name="Held B."/>
            <person name="Brettin T."/>
            <person name="Tapia R."/>
            <person name="Ivanova N."/>
            <person name="Mikhailova N."/>
            <person name="Pati A."/>
            <person name="Liolios K."/>
            <person name="Chen A."/>
            <person name="Palaniappan K."/>
            <person name="Land M."/>
            <person name="Hauser L."/>
            <person name="Chang Y.J."/>
            <person name="Jeffries C.D."/>
            <person name="Rohde M."/>
            <person name="Goker M."/>
            <person name="Bristow J."/>
            <person name="Eisen J.A."/>
            <person name="Markowitz V."/>
            <person name="Hugenholtz P."/>
            <person name="Klenk H.P."/>
            <person name="Kyrpides N.C."/>
        </authorList>
    </citation>
    <scope>NUCLEOTIDE SEQUENCE [LARGE SCALE GENOMIC DNA]</scope>
    <source>
        <strain evidence="3">DSM 45221 / IAM 15411 / JCM 23193 / KCTC 12865</strain>
    </source>
</reference>
<dbReference type="GO" id="GO:0018796">
    <property type="term" value="F:4,5-dihydroxyphthalate decarboxylase activity"/>
    <property type="evidence" value="ECO:0007669"/>
    <property type="project" value="UniProtKB-EC"/>
</dbReference>
<keyword evidence="3" id="KW-1185">Reference proteome</keyword>
<evidence type="ECO:0000259" key="1">
    <source>
        <dbReference type="Pfam" id="PF09084"/>
    </source>
</evidence>
<proteinExistence type="predicted"/>
<dbReference type="KEGG" id="caa:Caka_2687"/>
<evidence type="ECO:0000313" key="2">
    <source>
        <dbReference type="EMBL" id="ADE55702.1"/>
    </source>
</evidence>
<dbReference type="Gene3D" id="3.40.190.10">
    <property type="entry name" value="Periplasmic binding protein-like II"/>
    <property type="match status" value="1"/>
</dbReference>
<name>D5EPW9_CORAD</name>
<dbReference type="InterPro" id="IPR015168">
    <property type="entry name" value="SsuA/THI5"/>
</dbReference>
<dbReference type="PROSITE" id="PS51257">
    <property type="entry name" value="PROKAR_LIPOPROTEIN"/>
    <property type="match status" value="1"/>
</dbReference>
<feature type="domain" description="SsuA/THI5-like" evidence="1">
    <location>
        <begin position="120"/>
        <end position="186"/>
    </location>
</feature>
<dbReference type="OrthoDB" id="9814375at2"/>
<dbReference type="eggNOG" id="COG0715">
    <property type="taxonomic scope" value="Bacteria"/>
</dbReference>
<dbReference type="HOGENOM" id="CLU_072759_0_0_0"/>
<dbReference type="PANTHER" id="PTHR30024">
    <property type="entry name" value="ALIPHATIC SULFONATES-BINDING PROTEIN-RELATED"/>
    <property type="match status" value="1"/>
</dbReference>
<protein>
    <submittedName>
        <fullName evidence="2">4,5-dihydroxyphthalate decarboxylase</fullName>
        <ecNumber evidence="2">4.1.1.55</ecNumber>
    </submittedName>
</protein>
<organism evidence="2 3">
    <name type="scientific">Coraliomargarita akajimensis (strain DSM 45221 / IAM 15411 / JCM 23193 / KCTC 12865 / 04OKA010-24)</name>
    <dbReference type="NCBI Taxonomy" id="583355"/>
    <lineage>
        <taxon>Bacteria</taxon>
        <taxon>Pseudomonadati</taxon>
        <taxon>Verrucomicrobiota</taxon>
        <taxon>Opitutia</taxon>
        <taxon>Puniceicoccales</taxon>
        <taxon>Coraliomargaritaceae</taxon>
        <taxon>Coraliomargarita</taxon>
    </lineage>
</organism>